<keyword evidence="3" id="KW-1185">Reference proteome</keyword>
<dbReference type="PATRIC" id="fig|762836.4.peg.89"/>
<evidence type="ECO:0000313" key="3">
    <source>
        <dbReference type="Proteomes" id="UP000175989"/>
    </source>
</evidence>
<evidence type="ECO:0000313" key="2">
    <source>
        <dbReference type="EMBL" id="OFA09196.1"/>
    </source>
</evidence>
<sequence length="65" mass="7399">MTPVRYRHYKGGLYELVCEATLEADLSTMIVYRAADGSIWCRPAAVFFEVIEVDGVKVQRFTPLD</sequence>
<evidence type="ECO:0000259" key="1">
    <source>
        <dbReference type="Pfam" id="PF07866"/>
    </source>
</evidence>
<comment type="caution">
    <text evidence="2">The sequence shown here is derived from an EMBL/GenBank/DDBJ whole genome shotgun (WGS) entry which is preliminary data.</text>
</comment>
<dbReference type="EMBL" id="LROM01000007">
    <property type="protein sequence ID" value="OFA09196.1"/>
    <property type="molecule type" value="Genomic_DNA"/>
</dbReference>
<organism evidence="2 3">
    <name type="scientific">Duganella phyllosphaerae</name>
    <dbReference type="NCBI Taxonomy" id="762836"/>
    <lineage>
        <taxon>Bacteria</taxon>
        <taxon>Pseudomonadati</taxon>
        <taxon>Pseudomonadota</taxon>
        <taxon>Betaproteobacteria</taxon>
        <taxon>Burkholderiales</taxon>
        <taxon>Oxalobacteraceae</taxon>
        <taxon>Telluria group</taxon>
        <taxon>Duganella</taxon>
    </lineage>
</organism>
<dbReference type="Gene3D" id="2.30.30.320">
    <property type="entry name" value="DUF1653-like domain"/>
    <property type="match status" value="1"/>
</dbReference>
<protein>
    <recommendedName>
        <fullName evidence="1">DUF1653 domain-containing protein</fullName>
    </recommendedName>
</protein>
<dbReference type="Proteomes" id="UP000175989">
    <property type="component" value="Unassembled WGS sequence"/>
</dbReference>
<name>A0A1E7X7T9_9BURK</name>
<feature type="domain" description="DUF1653" evidence="1">
    <location>
        <begin position="5"/>
        <end position="62"/>
    </location>
</feature>
<dbReference type="InterPro" id="IPR023387">
    <property type="entry name" value="DUF1653-like_dom"/>
</dbReference>
<dbReference type="InterPro" id="IPR037135">
    <property type="entry name" value="DUF1653-like_dom_sf"/>
</dbReference>
<reference evidence="3" key="1">
    <citation type="journal article" date="2016" name="Front. Microbiol.">
        <title>Molecular Keys to the Janthinobacterium and Duganella spp. Interaction with the Plant Pathogen Fusarium graminearum.</title>
        <authorList>
            <person name="Haack F.S."/>
            <person name="Poehlein A."/>
            <person name="Kroger C."/>
            <person name="Voigt C.A."/>
            <person name="Piepenbring M."/>
            <person name="Bode H.B."/>
            <person name="Daniel R."/>
            <person name="Schafer W."/>
            <person name="Streit W.R."/>
        </authorList>
    </citation>
    <scope>NUCLEOTIDE SEQUENCE [LARGE SCALE GENOMIC DNA]</scope>
    <source>
        <strain evidence="3">T54</strain>
    </source>
</reference>
<dbReference type="Pfam" id="PF07866">
    <property type="entry name" value="DUF1653"/>
    <property type="match status" value="1"/>
</dbReference>
<gene>
    <name evidence="2" type="ORF">DUPY_00850</name>
</gene>
<accession>A0A1E7X7T9</accession>
<dbReference type="AlphaFoldDB" id="A0A1E7X7T9"/>
<proteinExistence type="predicted"/>